<feature type="compositionally biased region" description="Polar residues" evidence="9">
    <location>
        <begin position="1186"/>
        <end position="1195"/>
    </location>
</feature>
<feature type="region of interest" description="Disordered" evidence="9">
    <location>
        <begin position="1179"/>
        <end position="1243"/>
    </location>
</feature>
<dbReference type="Gene3D" id="1.10.390.10">
    <property type="entry name" value="Neutral Protease Domain 2"/>
    <property type="match status" value="1"/>
</dbReference>
<dbReference type="PROSITE" id="PS50014">
    <property type="entry name" value="BROMODOMAIN_2"/>
    <property type="match status" value="3"/>
</dbReference>
<dbReference type="Gene3D" id="2.60.40.1730">
    <property type="entry name" value="tricorn interacting facor f3 domain"/>
    <property type="match status" value="1"/>
</dbReference>
<dbReference type="SUPFAM" id="SSF47370">
    <property type="entry name" value="Bromodomain"/>
    <property type="match status" value="3"/>
</dbReference>
<keyword evidence="7" id="KW-0539">Nucleus</keyword>
<evidence type="ECO:0000256" key="9">
    <source>
        <dbReference type="SAM" id="MobiDB-lite"/>
    </source>
</evidence>
<evidence type="ECO:0000313" key="12">
    <source>
        <dbReference type="Proteomes" id="UP001150538"/>
    </source>
</evidence>
<evidence type="ECO:0000256" key="4">
    <source>
        <dbReference type="ARBA" id="ARBA00023015"/>
    </source>
</evidence>
<evidence type="ECO:0000256" key="6">
    <source>
        <dbReference type="ARBA" id="ARBA00023163"/>
    </source>
</evidence>
<evidence type="ECO:0000256" key="5">
    <source>
        <dbReference type="ARBA" id="ARBA00023117"/>
    </source>
</evidence>
<organism evidence="11 12">
    <name type="scientific">Mycoemilia scoparia</name>
    <dbReference type="NCBI Taxonomy" id="417184"/>
    <lineage>
        <taxon>Eukaryota</taxon>
        <taxon>Fungi</taxon>
        <taxon>Fungi incertae sedis</taxon>
        <taxon>Zoopagomycota</taxon>
        <taxon>Kickxellomycotina</taxon>
        <taxon>Kickxellomycetes</taxon>
        <taxon>Kickxellales</taxon>
        <taxon>Kickxellaceae</taxon>
        <taxon>Mycoemilia</taxon>
    </lineage>
</organism>
<evidence type="ECO:0000259" key="10">
    <source>
        <dbReference type="PROSITE" id="PS50014"/>
    </source>
</evidence>
<dbReference type="InterPro" id="IPR036427">
    <property type="entry name" value="Bromodomain-like_sf"/>
</dbReference>
<dbReference type="GO" id="GO:0006325">
    <property type="term" value="P:chromatin organization"/>
    <property type="evidence" value="ECO:0007669"/>
    <property type="project" value="UniProtKB-ARBA"/>
</dbReference>
<gene>
    <name evidence="11" type="ORF">H4219_000679</name>
</gene>
<feature type="region of interest" description="Disordered" evidence="9">
    <location>
        <begin position="1132"/>
        <end position="1161"/>
    </location>
</feature>
<dbReference type="InterPro" id="IPR001487">
    <property type="entry name" value="Bromodomain"/>
</dbReference>
<dbReference type="SUPFAM" id="SSF63737">
    <property type="entry name" value="Leukotriene A4 hydrolase N-terminal domain"/>
    <property type="match status" value="1"/>
</dbReference>
<evidence type="ECO:0000256" key="3">
    <source>
        <dbReference type="ARBA" id="ARBA00017363"/>
    </source>
</evidence>
<feature type="compositionally biased region" description="Polar residues" evidence="9">
    <location>
        <begin position="1594"/>
        <end position="1604"/>
    </location>
</feature>
<keyword evidence="4" id="KW-0805">Transcription regulation</keyword>
<dbReference type="PROSITE" id="PS00633">
    <property type="entry name" value="BROMODOMAIN_1"/>
    <property type="match status" value="3"/>
</dbReference>
<protein>
    <recommendedName>
        <fullName evidence="3">Transcription initiation factor TFIID subunit 2</fullName>
    </recommendedName>
</protein>
<evidence type="ECO:0000256" key="2">
    <source>
        <dbReference type="ARBA" id="ARBA00010937"/>
    </source>
</evidence>
<feature type="compositionally biased region" description="Polar residues" evidence="9">
    <location>
        <begin position="1507"/>
        <end position="1517"/>
    </location>
</feature>
<feature type="compositionally biased region" description="Basic and acidic residues" evidence="9">
    <location>
        <begin position="1583"/>
        <end position="1593"/>
    </location>
</feature>
<dbReference type="Pfam" id="PF25316">
    <property type="entry name" value="TAF2_3rd"/>
    <property type="match status" value="1"/>
</dbReference>
<feature type="compositionally biased region" description="Basic residues" evidence="9">
    <location>
        <begin position="1144"/>
        <end position="1153"/>
    </location>
</feature>
<dbReference type="GO" id="GO:0005669">
    <property type="term" value="C:transcription factor TFIID complex"/>
    <property type="evidence" value="ECO:0007669"/>
    <property type="project" value="InterPro"/>
</dbReference>
<feature type="compositionally biased region" description="Polar residues" evidence="9">
    <location>
        <begin position="352"/>
        <end position="361"/>
    </location>
</feature>
<dbReference type="InterPro" id="IPR045357">
    <property type="entry name" value="Aminopeptidase_N-like_N"/>
</dbReference>
<feature type="region of interest" description="Disordered" evidence="9">
    <location>
        <begin position="1452"/>
        <end position="1622"/>
    </location>
</feature>
<feature type="region of interest" description="Disordered" evidence="9">
    <location>
        <begin position="1730"/>
        <end position="1771"/>
    </location>
</feature>
<dbReference type="Pfam" id="PF17900">
    <property type="entry name" value="Peptidase_M1_N"/>
    <property type="match status" value="1"/>
</dbReference>
<accession>A0A9W8DWB7</accession>
<feature type="domain" description="Bromo" evidence="10">
    <location>
        <begin position="1793"/>
        <end position="1865"/>
    </location>
</feature>
<dbReference type="OrthoDB" id="21449at2759"/>
<dbReference type="InterPro" id="IPR037813">
    <property type="entry name" value="TAF2"/>
</dbReference>
<feature type="region of interest" description="Disordered" evidence="9">
    <location>
        <begin position="1276"/>
        <end position="1315"/>
    </location>
</feature>
<reference evidence="11" key="1">
    <citation type="submission" date="2022-07" db="EMBL/GenBank/DDBJ databases">
        <title>Phylogenomic reconstructions and comparative analyses of Kickxellomycotina fungi.</title>
        <authorList>
            <person name="Reynolds N.K."/>
            <person name="Stajich J.E."/>
            <person name="Barry K."/>
            <person name="Grigoriev I.V."/>
            <person name="Crous P."/>
            <person name="Smith M.E."/>
        </authorList>
    </citation>
    <scope>NUCLEOTIDE SEQUENCE</scope>
    <source>
        <strain evidence="11">NBRC 100468</strain>
    </source>
</reference>
<dbReference type="Gene3D" id="1.20.920.10">
    <property type="entry name" value="Bromodomain-like"/>
    <property type="match status" value="3"/>
</dbReference>
<keyword evidence="5 8" id="KW-0103">Bromodomain</keyword>
<comment type="caution">
    <text evidence="11">The sequence shown here is derived from an EMBL/GenBank/DDBJ whole genome shotgun (WGS) entry which is preliminary data.</text>
</comment>
<feature type="compositionally biased region" description="Polar residues" evidence="9">
    <location>
        <begin position="1730"/>
        <end position="1751"/>
    </location>
</feature>
<dbReference type="CDD" id="cd09839">
    <property type="entry name" value="M1_like_TAF2"/>
    <property type="match status" value="1"/>
</dbReference>
<feature type="compositionally biased region" description="Basic and acidic residues" evidence="9">
    <location>
        <begin position="1132"/>
        <end position="1143"/>
    </location>
</feature>
<dbReference type="EMBL" id="JANBPU010000005">
    <property type="protein sequence ID" value="KAJ1921362.1"/>
    <property type="molecule type" value="Genomic_DNA"/>
</dbReference>
<feature type="compositionally biased region" description="Basic and acidic residues" evidence="9">
    <location>
        <begin position="362"/>
        <end position="374"/>
    </location>
</feature>
<evidence type="ECO:0000256" key="1">
    <source>
        <dbReference type="ARBA" id="ARBA00004123"/>
    </source>
</evidence>
<dbReference type="Pfam" id="PF00439">
    <property type="entry name" value="Bromodomain"/>
    <property type="match status" value="3"/>
</dbReference>
<name>A0A9W8DWB7_9FUNG</name>
<comment type="similarity">
    <text evidence="2">Belongs to the TAF2 family.</text>
</comment>
<proteinExistence type="inferred from homology"/>
<dbReference type="Proteomes" id="UP001150538">
    <property type="component" value="Unassembled WGS sequence"/>
</dbReference>
<evidence type="ECO:0000313" key="11">
    <source>
        <dbReference type="EMBL" id="KAJ1921362.1"/>
    </source>
</evidence>
<sequence length="1889" mass="211946">MCKINTFAKHVLSHFDFAALVVVANFHEAVFNITHQAATIDIDIKNEVIKGITEIFLEPNNNSLRLISLHCERPVVHRVEINGVACKYTQYFEQSKEEVERRVMEYYNNNDPGELNIYVPEGILPADEANEENNTDTNTSKITLKIKIWFTLRNPTSGVIFVQDKSKKASKYLYTKSQIAPGHVRKWLPCLDSLYVRCTWDIRYIVPASSCYSETTVTNGLHNYIPNVAIASGELIAQVTHPVDPSKRLYRYMHSAPSPACSLAFAIGPFESCLRVDKAFLEESSKSVALFKEFESEEGNGESNNNTGNKSLDANSEEKTTDGACGDSTEQRDNASDAGALENGDDKEETESNANESQTEPKSPEDKLASNKEQETQISAIKAVGGILAFGPGSCENELLATCKFISELFAFHSQEFYSYPFTTYKIVFMDNLSEPIISGAAITIVSTDYLHPDDVIEPVYETRRCLSTAISQQWFGIYIIPETMSDQWLVQYTTLSEKEKEFLYLKAPIVLYMLNKRMMKGGISLGLRRVIPKIMMTAMAGDLGASNSIGTGWFLKLCRKVSGVNLKSFAEHWIYGSGCPIFRFSYAFNRKKLVVEIKMSQESTNARATASWAKPQIFTGQMIARVREADGTPYEHVLDIKDSQKKFEVQFNTKYKRIRRSTKRFHMRQMAAAAEELTVNTEVLGLEDDDETYSNIALFGTESEEMKRNWGIVEWGEADEESLASGTVEWIRMDSDLDWACLIYFEQADFMWAAQLQKDRDVTAQLEAVKSLENSPSLAASTTLMRTIMDARVFYRVRVDAALALVKHAIPELNWIGLRHLIKIYQYRYCLPPDGNEEKENDITAPRLPKSNNFVNIGEYFTQKAILAALSNINQELSDAPGAAKSLILNTLKYNDNSENVFSDTEYVAALMNALVNRSLDPNPASSCENPEDSSYMQSMLGELERLRKLDALIPTYQNTITVTYLKSIIKASLVYPELGIFDPKLFLSMSLETNYRHVREAALEGLIFYWGLQSYPAVSYYFSIATNSTDPLIAETAAHFALLCIAILVYNHEANNTDDDLIIEEVGIQRPDSKTLNVKLAAAFMYVAESLPDGPNIQLALYSCLRDTVCNKSTLQQLKDIIQIVYTPPKDHRESAGEHTSKKLKIKLKQPKKPEDDPEYLERVTALACDGIVPAPMELPPINDHSTATSSPSDRPLSATIKPLKPLKIKIKSGLSRGDSVPRSPSSLPRDPRPSSPMVHSAISNGIGAAKQDHHRRTPSFQHTASPLHLSVAHQSPYRDSSPLPTQVFDTPGPQPIQHRSRRSSHATVVSDLDVTSPQHGYVSKMDAKTKKKLRKLIRTLMNNPNGYPFSRPVDPVLDGCPTYYDIIKNPMDLATIKQKLERNEYVSPEDFEHDMRLMFENCFAFNPPNTLVHTMGQELENEFELEWTSPEMGFKLEDVNQTIIEEPQPPAISPVIPQSDPSEQQAHAKTEIPETITVEKKPSKQKRRKSRRVSTNAPVDSVLETRQTQPQNQLPDHELLAPLPQDNISLTTPKPSEEMPQKSPITKIRIPRIRLKASKPPSVASSTTEQQHGPAATKQDASEPQKHLDNTDSQSTKSAPSTELPHQALTQSSNSPQRRSLELVKCQRILRKVQTHPSALEFLHPVDPIRQGVPTYLDIIKHPMDLGTMDEKLASGQYSTAEDFRKDFELVISNCKLFNPEGTLVHQLGVTLHTVFEKAWKREFGSASASHGQNTPQYSKSDNASAPSKVTPIVTVPGAEDPTESLEASSELPINPKIHKKVVTLINKLLRNSHASPFLEPVDPVALGIPTYFDIVKHPMDLGTIKKKVSSHEYSTVADFVSDIRLMLDNCYLFNPPDTWVHSYGKKIESAFNDLLRKEKWVQFVD</sequence>
<dbReference type="GO" id="GO:0016251">
    <property type="term" value="F:RNA polymerase II general transcription initiation factor activity"/>
    <property type="evidence" value="ECO:0007669"/>
    <property type="project" value="TreeGrafter"/>
</dbReference>
<dbReference type="PANTHER" id="PTHR15137">
    <property type="entry name" value="TRANSCRIPTION INITIATION FACTOR TFIID"/>
    <property type="match status" value="1"/>
</dbReference>
<feature type="domain" description="Bromo" evidence="10">
    <location>
        <begin position="1637"/>
        <end position="1709"/>
    </location>
</feature>
<dbReference type="InterPro" id="IPR027268">
    <property type="entry name" value="Peptidase_M4/M1_CTD_sf"/>
</dbReference>
<dbReference type="InterPro" id="IPR018359">
    <property type="entry name" value="Bromodomain_CS"/>
</dbReference>
<dbReference type="SUPFAM" id="SSF55486">
    <property type="entry name" value="Metalloproteases ('zincins'), catalytic domain"/>
    <property type="match status" value="1"/>
</dbReference>
<comment type="subcellular location">
    <subcellularLocation>
        <location evidence="1">Nucleus</location>
    </subcellularLocation>
</comment>
<dbReference type="InterPro" id="IPR042097">
    <property type="entry name" value="Aminopeptidase_N-like_N_sf"/>
</dbReference>
<dbReference type="Pfam" id="PF25577">
    <property type="entry name" value="TPR_TAF2_C"/>
    <property type="match status" value="1"/>
</dbReference>
<keyword evidence="12" id="KW-1185">Reference proteome</keyword>
<keyword evidence="6" id="KW-0804">Transcription</keyword>
<feature type="region of interest" description="Disordered" evidence="9">
    <location>
        <begin position="295"/>
        <end position="374"/>
    </location>
</feature>
<feature type="domain" description="Bromo" evidence="10">
    <location>
        <begin position="1344"/>
        <end position="1416"/>
    </location>
</feature>
<feature type="compositionally biased region" description="Basic and acidic residues" evidence="9">
    <location>
        <begin position="1469"/>
        <end position="1485"/>
    </location>
</feature>
<dbReference type="SMART" id="SM00297">
    <property type="entry name" value="BROMO"/>
    <property type="match status" value="3"/>
</dbReference>
<dbReference type="GO" id="GO:0006367">
    <property type="term" value="P:transcription initiation at RNA polymerase II promoter"/>
    <property type="evidence" value="ECO:0007669"/>
    <property type="project" value="TreeGrafter"/>
</dbReference>
<dbReference type="GO" id="GO:0000976">
    <property type="term" value="F:transcription cis-regulatory region binding"/>
    <property type="evidence" value="ECO:0007669"/>
    <property type="project" value="TreeGrafter"/>
</dbReference>
<dbReference type="InterPro" id="IPR057991">
    <property type="entry name" value="TPR_TAF2_C"/>
</dbReference>
<feature type="compositionally biased region" description="Basic residues" evidence="9">
    <location>
        <begin position="1486"/>
        <end position="1495"/>
    </location>
</feature>
<dbReference type="InterPro" id="IPR057345">
    <property type="entry name" value="Ig-like_TAF2"/>
</dbReference>
<dbReference type="PANTHER" id="PTHR15137:SF9">
    <property type="entry name" value="TRANSCRIPTION INITIATION FACTOR TFIID SUBUNIT 2"/>
    <property type="match status" value="1"/>
</dbReference>
<feature type="compositionally biased region" description="Polar residues" evidence="9">
    <location>
        <begin position="1611"/>
        <end position="1621"/>
    </location>
</feature>
<evidence type="ECO:0000256" key="8">
    <source>
        <dbReference type="PROSITE-ProRule" id="PRU00035"/>
    </source>
</evidence>
<evidence type="ECO:0000256" key="7">
    <source>
        <dbReference type="ARBA" id="ARBA00023242"/>
    </source>
</evidence>
<feature type="compositionally biased region" description="Low complexity" evidence="9">
    <location>
        <begin position="301"/>
        <end position="311"/>
    </location>
</feature>
<dbReference type="GO" id="GO:0003682">
    <property type="term" value="F:chromatin binding"/>
    <property type="evidence" value="ECO:0007669"/>
    <property type="project" value="TreeGrafter"/>
</dbReference>
<dbReference type="PRINTS" id="PR00503">
    <property type="entry name" value="BROMODOMAIN"/>
</dbReference>